<dbReference type="AlphaFoldDB" id="A0AAV8TMX4"/>
<evidence type="ECO:0000313" key="1">
    <source>
        <dbReference type="EMBL" id="KAJ8768133.1"/>
    </source>
</evidence>
<comment type="caution">
    <text evidence="1">The sequence shown here is derived from an EMBL/GenBank/DDBJ whole genome shotgun (WGS) entry which is preliminary data.</text>
</comment>
<dbReference type="Proteomes" id="UP001159364">
    <property type="component" value="Linkage Group LG04"/>
</dbReference>
<sequence>MDAVASTAESSPRTAIEKYSTHLRSLEPLMNGIIRKKLKIIPENVDELLAEGVNVTVYNGQVGRTGELFNHKEKAIILW</sequence>
<protein>
    <submittedName>
        <fullName evidence="1">Uncharacterized protein</fullName>
    </submittedName>
</protein>
<reference evidence="1 2" key="1">
    <citation type="submission" date="2021-09" db="EMBL/GenBank/DDBJ databases">
        <title>Genomic insights and catalytic innovation underlie evolution of tropane alkaloids biosynthesis.</title>
        <authorList>
            <person name="Wang Y.-J."/>
            <person name="Tian T."/>
            <person name="Huang J.-P."/>
            <person name="Huang S.-X."/>
        </authorList>
    </citation>
    <scope>NUCLEOTIDE SEQUENCE [LARGE SCALE GENOMIC DNA]</scope>
    <source>
        <strain evidence="1">KIB-2018</strain>
        <tissue evidence="1">Leaf</tissue>
    </source>
</reference>
<gene>
    <name evidence="1" type="ORF">K2173_021073</name>
</gene>
<name>A0AAV8TMX4_9ROSI</name>
<accession>A0AAV8TMX4</accession>
<keyword evidence="2" id="KW-1185">Reference proteome</keyword>
<evidence type="ECO:0000313" key="2">
    <source>
        <dbReference type="Proteomes" id="UP001159364"/>
    </source>
</evidence>
<dbReference type="EMBL" id="JAIWQS010000004">
    <property type="protein sequence ID" value="KAJ8768133.1"/>
    <property type="molecule type" value="Genomic_DNA"/>
</dbReference>
<proteinExistence type="predicted"/>
<organism evidence="1 2">
    <name type="scientific">Erythroxylum novogranatense</name>
    <dbReference type="NCBI Taxonomy" id="1862640"/>
    <lineage>
        <taxon>Eukaryota</taxon>
        <taxon>Viridiplantae</taxon>
        <taxon>Streptophyta</taxon>
        <taxon>Embryophyta</taxon>
        <taxon>Tracheophyta</taxon>
        <taxon>Spermatophyta</taxon>
        <taxon>Magnoliopsida</taxon>
        <taxon>eudicotyledons</taxon>
        <taxon>Gunneridae</taxon>
        <taxon>Pentapetalae</taxon>
        <taxon>rosids</taxon>
        <taxon>fabids</taxon>
        <taxon>Malpighiales</taxon>
        <taxon>Erythroxylaceae</taxon>
        <taxon>Erythroxylum</taxon>
    </lineage>
</organism>